<feature type="transmembrane region" description="Helical" evidence="10">
    <location>
        <begin position="257"/>
        <end position="282"/>
    </location>
</feature>
<feature type="transmembrane region" description="Helical" evidence="10">
    <location>
        <begin position="46"/>
        <end position="64"/>
    </location>
</feature>
<keyword evidence="3 10" id="KW-0813">Transport</keyword>
<comment type="function">
    <text evidence="10">Has a role in promoting intracellular calcium ion sequestration via the exchange of calcium ions for hydrogen ions across the vacuolar membrane. Involved also in manganese ion homeostasis via its uptake into the vacuole.</text>
</comment>
<comment type="caution">
    <text evidence="10">Lacks conserved residue(s) required for the propagation of feature annotation.</text>
</comment>
<evidence type="ECO:0000256" key="7">
    <source>
        <dbReference type="ARBA" id="ARBA00022989"/>
    </source>
</evidence>
<feature type="transmembrane region" description="Helical" evidence="10">
    <location>
        <begin position="162"/>
        <end position="187"/>
    </location>
</feature>
<feature type="transmembrane region" description="Helical" evidence="10">
    <location>
        <begin position="388"/>
        <end position="408"/>
    </location>
</feature>
<comment type="subcellular location">
    <subcellularLocation>
        <location evidence="1">Endomembrane system</location>
        <topology evidence="1">Multi-pass membrane protein</topology>
    </subcellularLocation>
    <subcellularLocation>
        <location evidence="10">Vacuole membrane</location>
    </subcellularLocation>
</comment>
<gene>
    <name evidence="12" type="ORF">HK105_206327</name>
</gene>
<evidence type="ECO:0000256" key="9">
    <source>
        <dbReference type="ARBA" id="ARBA00023136"/>
    </source>
</evidence>
<feature type="domain" description="Sodium/calcium exchanger membrane region" evidence="11">
    <location>
        <begin position="69"/>
        <end position="230"/>
    </location>
</feature>
<keyword evidence="13" id="KW-1185">Reference proteome</keyword>
<feature type="transmembrane region" description="Helical" evidence="10">
    <location>
        <begin position="101"/>
        <end position="122"/>
    </location>
</feature>
<evidence type="ECO:0000259" key="11">
    <source>
        <dbReference type="Pfam" id="PF01699"/>
    </source>
</evidence>
<keyword evidence="7 10" id="KW-1133">Transmembrane helix</keyword>
<evidence type="ECO:0000256" key="6">
    <source>
        <dbReference type="ARBA" id="ARBA00022837"/>
    </source>
</evidence>
<dbReference type="InterPro" id="IPR004713">
    <property type="entry name" value="CaH_exchang"/>
</dbReference>
<feature type="transmembrane region" description="Helical" evidence="10">
    <location>
        <begin position="327"/>
        <end position="354"/>
    </location>
</feature>
<evidence type="ECO:0000256" key="3">
    <source>
        <dbReference type="ARBA" id="ARBA00022448"/>
    </source>
</evidence>
<evidence type="ECO:0000313" key="12">
    <source>
        <dbReference type="EMBL" id="KAL2914069.1"/>
    </source>
</evidence>
<feature type="transmembrane region" description="Helical" evidence="10">
    <location>
        <begin position="360"/>
        <end position="381"/>
    </location>
</feature>
<organism evidence="12 13">
    <name type="scientific">Polyrhizophydium stewartii</name>
    <dbReference type="NCBI Taxonomy" id="2732419"/>
    <lineage>
        <taxon>Eukaryota</taxon>
        <taxon>Fungi</taxon>
        <taxon>Fungi incertae sedis</taxon>
        <taxon>Chytridiomycota</taxon>
        <taxon>Chytridiomycota incertae sedis</taxon>
        <taxon>Chytridiomycetes</taxon>
        <taxon>Rhizophydiales</taxon>
        <taxon>Rhizophydiales incertae sedis</taxon>
        <taxon>Polyrhizophydium</taxon>
    </lineage>
</organism>
<dbReference type="InterPro" id="IPR004837">
    <property type="entry name" value="NaCa_Exmemb"/>
</dbReference>
<feature type="domain" description="Sodium/calcium exchanger membrane region" evidence="11">
    <location>
        <begin position="263"/>
        <end position="404"/>
    </location>
</feature>
<dbReference type="Proteomes" id="UP001527925">
    <property type="component" value="Unassembled WGS sequence"/>
</dbReference>
<proteinExistence type="inferred from homology"/>
<feature type="transmembrane region" description="Helical" evidence="10">
    <location>
        <begin position="134"/>
        <end position="156"/>
    </location>
</feature>
<dbReference type="InterPro" id="IPR004798">
    <property type="entry name" value="CAX-like"/>
</dbReference>
<protein>
    <recommendedName>
        <fullName evidence="10">Vacuolar calcium ion transporter</fullName>
    </recommendedName>
</protein>
<evidence type="ECO:0000256" key="10">
    <source>
        <dbReference type="RuleBase" id="RU365028"/>
    </source>
</evidence>
<feature type="transmembrane region" description="Helical" evidence="10">
    <location>
        <begin position="71"/>
        <end position="89"/>
    </location>
</feature>
<accession>A0ABR4N3K9</accession>
<dbReference type="NCBIfam" id="TIGR00846">
    <property type="entry name" value="caca2"/>
    <property type="match status" value="1"/>
</dbReference>
<keyword evidence="5 10" id="KW-0812">Transmembrane</keyword>
<evidence type="ECO:0000256" key="8">
    <source>
        <dbReference type="ARBA" id="ARBA00023065"/>
    </source>
</evidence>
<dbReference type="PANTHER" id="PTHR31503:SF22">
    <property type="entry name" value="VACUOLAR CALCIUM ION TRANSPORTER"/>
    <property type="match status" value="1"/>
</dbReference>
<feature type="transmembrane region" description="Helical" evidence="10">
    <location>
        <begin position="207"/>
        <end position="231"/>
    </location>
</feature>
<evidence type="ECO:0000256" key="4">
    <source>
        <dbReference type="ARBA" id="ARBA00022568"/>
    </source>
</evidence>
<dbReference type="PANTHER" id="PTHR31503">
    <property type="entry name" value="VACUOLAR CALCIUM ION TRANSPORTER"/>
    <property type="match status" value="1"/>
</dbReference>
<comment type="caution">
    <text evidence="12">The sequence shown here is derived from an EMBL/GenBank/DDBJ whole genome shotgun (WGS) entry which is preliminary data.</text>
</comment>
<evidence type="ECO:0000256" key="2">
    <source>
        <dbReference type="ARBA" id="ARBA00008170"/>
    </source>
</evidence>
<sequence>MPDERPSDSANALVLDTESQQQLTPPRRHAPPTLASSLRVVAVHNLYFNLLLVFVPLGIVAGVLKWDDTVVFVLNFLAIVPLAKMLDLATDELSKVVGQSIGALINASFGNAVELIIGILALSRGLILVVQSSLLGSILSNLLFVLGFCFLVGGIYNKHLKFSVHAANTAATLLAVAVFGFLVPAAFSISIGDSAGNTKEKVVDPRVINVSHGTSVILLMAYIAFLCFQLFTHPHLYAPPTDPNDSNAEDEEEEASILTVPVAIGVLLASAVIIAFCAEYLVGSIEGLSAKLHISETFIGLIILPIVGNAAEHVTAIFASARGKMDLAIGVSLGSSMQIALFVAPLLVIVGWGIGTPLPLNFPIFDTAVLFVTIMVTNHLINDGESNWLEGFMLLMCYLIVAVAYYYLGEVEK</sequence>
<dbReference type="NCBIfam" id="TIGR00378">
    <property type="entry name" value="cax"/>
    <property type="match status" value="1"/>
</dbReference>
<keyword evidence="10" id="KW-0926">Vacuole</keyword>
<dbReference type="InterPro" id="IPR044880">
    <property type="entry name" value="NCX_ion-bd_dom_sf"/>
</dbReference>
<keyword evidence="10" id="KW-0050">Antiport</keyword>
<dbReference type="Pfam" id="PF01699">
    <property type="entry name" value="Na_Ca_ex"/>
    <property type="match status" value="2"/>
</dbReference>
<keyword evidence="4 10" id="KW-0109">Calcium transport</keyword>
<evidence type="ECO:0000313" key="13">
    <source>
        <dbReference type="Proteomes" id="UP001527925"/>
    </source>
</evidence>
<keyword evidence="9 10" id="KW-0472">Membrane</keyword>
<name>A0ABR4N3K9_9FUNG</name>
<evidence type="ECO:0000256" key="1">
    <source>
        <dbReference type="ARBA" id="ARBA00004127"/>
    </source>
</evidence>
<keyword evidence="8 10" id="KW-0406">Ion transport</keyword>
<comment type="similarity">
    <text evidence="2 10">Belongs to the Ca(2+):cation antiporter (CaCA) (TC 2.A.19) family.</text>
</comment>
<evidence type="ECO:0000256" key="5">
    <source>
        <dbReference type="ARBA" id="ARBA00022692"/>
    </source>
</evidence>
<dbReference type="Gene3D" id="1.20.1420.30">
    <property type="entry name" value="NCX, central ion-binding region"/>
    <property type="match status" value="1"/>
</dbReference>
<reference evidence="12 13" key="1">
    <citation type="submission" date="2023-09" db="EMBL/GenBank/DDBJ databases">
        <title>Pangenome analysis of Batrachochytrium dendrobatidis and related Chytrids.</title>
        <authorList>
            <person name="Yacoub M.N."/>
            <person name="Stajich J.E."/>
            <person name="James T.Y."/>
        </authorList>
    </citation>
    <scope>NUCLEOTIDE SEQUENCE [LARGE SCALE GENOMIC DNA]</scope>
    <source>
        <strain evidence="12 13">JEL0888</strain>
    </source>
</reference>
<dbReference type="EMBL" id="JADGIZ020000037">
    <property type="protein sequence ID" value="KAL2914069.1"/>
    <property type="molecule type" value="Genomic_DNA"/>
</dbReference>
<keyword evidence="6 10" id="KW-0106">Calcium</keyword>